<dbReference type="InterPro" id="IPR013320">
    <property type="entry name" value="ConA-like_dom_sf"/>
</dbReference>
<organism evidence="2 3">
    <name type="scientific">Lactiplantibacillus mudanjiangensis</name>
    <dbReference type="NCBI Taxonomy" id="1296538"/>
    <lineage>
        <taxon>Bacteria</taxon>
        <taxon>Bacillati</taxon>
        <taxon>Bacillota</taxon>
        <taxon>Bacilli</taxon>
        <taxon>Lactobacillales</taxon>
        <taxon>Lactobacillaceae</taxon>
        <taxon>Lactiplantibacillus</taxon>
    </lineage>
</organism>
<dbReference type="Gene3D" id="2.60.120.200">
    <property type="match status" value="1"/>
</dbReference>
<gene>
    <name evidence="2" type="ORF">MUDAN_MDHGFNIF_02312</name>
</gene>
<dbReference type="SUPFAM" id="SSF49899">
    <property type="entry name" value="Concanavalin A-like lectins/glucanases"/>
    <property type="match status" value="1"/>
</dbReference>
<feature type="chain" id="PRO_5024955777" evidence="1">
    <location>
        <begin position="28"/>
        <end position="719"/>
    </location>
</feature>
<accession>A0A660DZ60</accession>
<dbReference type="Proteomes" id="UP000289996">
    <property type="component" value="Unassembled WGS sequence"/>
</dbReference>
<keyword evidence="1" id="KW-0732">Signal</keyword>
<dbReference type="AlphaFoldDB" id="A0A660DZ60"/>
<sequence length="719" mass="75417">MKTKLKQLLVMVTFGVSLLIGVQLAQADATSDANALSTMPNGVSAISDVFTIPQLTGLTNSANIQSSTNTANKTSKAVQVTNAANQVGAIWSNSSHKVDLSNNWTASMWMYFDKGSTGDGMAFVLQNVGTSAITSGLSATASPGQTLGVWGRDDGTKATTSSSLATRAIQKSWALEFDEYVNIDYMTVNAGFDWNLASSKPHIAWAYPGESTSYKVTPPGDGSKIYSAILNHNNPMYPTLSDGAWHHVTLDWTAPASGSTSGTMTYSFNDKDPSSGLAQSTTYTKTISIDITKLGLTASSTDKSVYWGFTGSTGTSFANNMIVFESVPGLVDGDADVSVTDTTQDKAVTTDTTVNGNDDLTYKYKLTYNSGTADWKSIAARLTQDKNVSFSSGTVTYANGDNSESFTSDELNDTTAIAHTLSGSLSKTNPTATLTLKGKAATVTSQTAVPSVVQYFNGSTFIGSVETPKFTILPANKLDLSMASDNATSVEPSKTINLQGQVTSADSTVGNKAVTMHVTLDNGNTIDNFTMNGTSSDSTKAGYFNFDLPASKLTTGANKVSVYAVDSNGNKSNVATLTVTLNGVLSFGDISGSMSFGTDNEVPSKEILIKASSDWNVNVTDGRVTGSKWYVYASASRLTSDTHTLAGDVVYVDGDGTKHVMTNKATLISSGASDGSSTATNIANGWSSSKGIFLNVQPSIYTGAYSGQVTWTLANTPAS</sequence>
<dbReference type="OrthoDB" id="2306834at2"/>
<dbReference type="RefSeq" id="WP_130851398.1">
    <property type="nucleotide sequence ID" value="NZ_UYIG01000013.1"/>
</dbReference>
<evidence type="ECO:0000256" key="1">
    <source>
        <dbReference type="SAM" id="SignalP"/>
    </source>
</evidence>
<evidence type="ECO:0000313" key="2">
    <source>
        <dbReference type="EMBL" id="VDG27431.1"/>
    </source>
</evidence>
<dbReference type="EMBL" id="UYIG01000013">
    <property type="protein sequence ID" value="VDG27431.1"/>
    <property type="molecule type" value="Genomic_DNA"/>
</dbReference>
<name>A0A660DZ60_9LACO</name>
<reference evidence="2 3" key="1">
    <citation type="submission" date="2018-11" db="EMBL/GenBank/DDBJ databases">
        <authorList>
            <person name="Wuyts S."/>
        </authorList>
    </citation>
    <scope>NUCLEOTIDE SEQUENCE [LARGE SCALE GENOMIC DNA]</scope>
    <source>
        <strain evidence="2">Lactobacillus mudanjiangensis AMBF249</strain>
    </source>
</reference>
<evidence type="ECO:0000313" key="3">
    <source>
        <dbReference type="Proteomes" id="UP000289996"/>
    </source>
</evidence>
<proteinExistence type="predicted"/>
<keyword evidence="3" id="KW-1185">Reference proteome</keyword>
<protein>
    <submittedName>
        <fullName evidence="2">Extracellular protein [Lactobacillus zymae]</fullName>
    </submittedName>
</protein>
<feature type="signal peptide" evidence="1">
    <location>
        <begin position="1"/>
        <end position="27"/>
    </location>
</feature>